<protein>
    <submittedName>
        <fullName evidence="1">Pit accessory protein</fullName>
    </submittedName>
</protein>
<dbReference type="PANTHER" id="PTHR37298:SF1">
    <property type="entry name" value="UPF0111 PROTEIN YKAA"/>
    <property type="match status" value="1"/>
</dbReference>
<evidence type="ECO:0000313" key="1">
    <source>
        <dbReference type="EMBL" id="AND67463.1"/>
    </source>
</evidence>
<dbReference type="Gene3D" id="1.20.58.220">
    <property type="entry name" value="Phosphate transport system protein phou homolog 2, domain 2"/>
    <property type="match status" value="1"/>
</dbReference>
<organism evidence="1 2">
    <name type="scientific">Dyella thiooxydans</name>
    <dbReference type="NCBI Taxonomy" id="445710"/>
    <lineage>
        <taxon>Bacteria</taxon>
        <taxon>Pseudomonadati</taxon>
        <taxon>Pseudomonadota</taxon>
        <taxon>Gammaproteobacteria</taxon>
        <taxon>Lysobacterales</taxon>
        <taxon>Rhodanobacteraceae</taxon>
        <taxon>Dyella</taxon>
    </lineage>
</organism>
<reference evidence="1 2" key="1">
    <citation type="submission" date="2016-02" db="EMBL/GenBank/DDBJ databases">
        <title>Complete genome sequencing and analysis of ATSB10, Dyella thiooxydans isolated from rhizosphere soil of sunflower (Helianthus annuus L.).</title>
        <authorList>
            <person name="Lee Y."/>
            <person name="Hwangbo K."/>
            <person name="Chung H."/>
            <person name="Yoo J."/>
            <person name="Kim K.Y."/>
            <person name="Sa T.M."/>
            <person name="Um Y."/>
            <person name="Madhaiyan M."/>
        </authorList>
    </citation>
    <scope>NUCLEOTIDE SEQUENCE [LARGE SCALE GENOMIC DNA]</scope>
    <source>
        <strain evidence="1 2">ATSB10</strain>
    </source>
</reference>
<dbReference type="InterPro" id="IPR038078">
    <property type="entry name" value="PhoU-like_sf"/>
</dbReference>
<dbReference type="RefSeq" id="WP_063669862.1">
    <property type="nucleotide sequence ID" value="NZ_CP014841.1"/>
</dbReference>
<dbReference type="InterPro" id="IPR052912">
    <property type="entry name" value="UPF0111_domain"/>
</dbReference>
<dbReference type="PANTHER" id="PTHR37298">
    <property type="entry name" value="UPF0111 PROTEIN YKAA"/>
    <property type="match status" value="1"/>
</dbReference>
<dbReference type="KEGG" id="dtx:ATSB10_00090"/>
<accession>A0A160MWB0</accession>
<dbReference type="Proteomes" id="UP000077255">
    <property type="component" value="Chromosome"/>
</dbReference>
<sequence>MFSLQAMFGKGDRFYGLLEQSAEAACDSARAVRELVSQADHAPVMAAFTSSRAREKALAQQISEELVNTFVTALDREDIEALNAALYKIPKTVEKFAERYAVVADRLAGVDFAQRALVLERSAEVVVQMIGELRRGLRIDPVKKLQDRLQALESEGDKLLLDPYRTLYVEGADVMRAVLAKDLFELIEKAIDKCRDVGNVVYSIVLKNS</sequence>
<name>A0A160MWB0_9GAMM</name>
<gene>
    <name evidence="1" type="ORF">ATSB10_00090</name>
</gene>
<dbReference type="PATRIC" id="fig|445710.3.peg.9"/>
<evidence type="ECO:0000313" key="2">
    <source>
        <dbReference type="Proteomes" id="UP000077255"/>
    </source>
</evidence>
<proteinExistence type="predicted"/>
<dbReference type="STRING" id="445710.ATSB10_00090"/>
<dbReference type="AlphaFoldDB" id="A0A160MWB0"/>
<dbReference type="EMBL" id="CP014841">
    <property type="protein sequence ID" value="AND67463.1"/>
    <property type="molecule type" value="Genomic_DNA"/>
</dbReference>
<keyword evidence="2" id="KW-1185">Reference proteome</keyword>
<dbReference type="OrthoDB" id="9797568at2"/>